<dbReference type="Gene3D" id="3.40.50.2000">
    <property type="entry name" value="Glycogen Phosphorylase B"/>
    <property type="match status" value="2"/>
</dbReference>
<dbReference type="InterPro" id="IPR001296">
    <property type="entry name" value="Glyco_trans_1"/>
</dbReference>
<dbReference type="STRING" id="1903952.BIT28_25820"/>
<proteinExistence type="predicted"/>
<organism evidence="2 3">
    <name type="scientific">Photobacterium proteolyticum</name>
    <dbReference type="NCBI Taxonomy" id="1903952"/>
    <lineage>
        <taxon>Bacteria</taxon>
        <taxon>Pseudomonadati</taxon>
        <taxon>Pseudomonadota</taxon>
        <taxon>Gammaproteobacteria</taxon>
        <taxon>Vibrionales</taxon>
        <taxon>Vibrionaceae</taxon>
        <taxon>Photobacterium</taxon>
    </lineage>
</organism>
<dbReference type="OrthoDB" id="9772485at2"/>
<keyword evidence="3" id="KW-1185">Reference proteome</keyword>
<dbReference type="Proteomes" id="UP000186905">
    <property type="component" value="Unassembled WGS sequence"/>
</dbReference>
<name>A0A1Q9GUD9_9GAMM</name>
<reference evidence="2 3" key="1">
    <citation type="submission" date="2016-09" db="EMBL/GenBank/DDBJ databases">
        <title>Photobacterium proteolyticum sp. nov. a protease producing bacterium isolated from ocean sediments of Laizhou Bay.</title>
        <authorList>
            <person name="Li Y."/>
        </authorList>
    </citation>
    <scope>NUCLEOTIDE SEQUENCE [LARGE SCALE GENOMIC DNA]</scope>
    <source>
        <strain evidence="2 3">13-12</strain>
    </source>
</reference>
<dbReference type="EMBL" id="MJIL01000053">
    <property type="protein sequence ID" value="OLQ78743.1"/>
    <property type="molecule type" value="Genomic_DNA"/>
</dbReference>
<dbReference type="PANTHER" id="PTHR46401">
    <property type="entry name" value="GLYCOSYLTRANSFERASE WBBK-RELATED"/>
    <property type="match status" value="1"/>
</dbReference>
<dbReference type="Pfam" id="PF00534">
    <property type="entry name" value="Glycos_transf_1"/>
    <property type="match status" value="1"/>
</dbReference>
<dbReference type="GO" id="GO:0016757">
    <property type="term" value="F:glycosyltransferase activity"/>
    <property type="evidence" value="ECO:0007669"/>
    <property type="project" value="InterPro"/>
</dbReference>
<evidence type="ECO:0000259" key="1">
    <source>
        <dbReference type="Pfam" id="PF00534"/>
    </source>
</evidence>
<sequence length="373" mass="41620">MKKIGYVIPDSPALSESFIGIEIRAMMSLGHQVKPYAFDDKMLFHPIDAYLGFNCISLSDAPIYSLFKIWKAYRCHSFILKQQAMGYLPLLRKGLQLAYLAERDGCEHLHTHLSSHHAATAIVAAKILKIPISVVGSDAKSLSYSLQAADFICAITKQMQNELQLATEQPIYHIPFGVHEDNYSSLVRAWRPHKDFLLVCQTADAKELRTLIVALEQFSSEISIDIVGKPSLLSPFKKQLGNLALNHQISCIKNMTPNWYHQHASNYKALIMLSTASTYRNADTPAFTIKEAMALGLPIIASDLPIHIEILDSESGQLFPAGDSHALAIVMESHLKRSDSDLNLQRAYAFNRVMTLFTISHQATLLSKNIEAL</sequence>
<comment type="caution">
    <text evidence="2">The sequence shown here is derived from an EMBL/GenBank/DDBJ whole genome shotgun (WGS) entry which is preliminary data.</text>
</comment>
<gene>
    <name evidence="2" type="ORF">BIT28_25820</name>
</gene>
<evidence type="ECO:0000313" key="2">
    <source>
        <dbReference type="EMBL" id="OLQ78743.1"/>
    </source>
</evidence>
<evidence type="ECO:0000313" key="3">
    <source>
        <dbReference type="Proteomes" id="UP000186905"/>
    </source>
</evidence>
<dbReference type="PANTHER" id="PTHR46401:SF8">
    <property type="entry name" value="BLL6006 PROTEIN"/>
    <property type="match status" value="1"/>
</dbReference>
<dbReference type="AlphaFoldDB" id="A0A1Q9GUD9"/>
<dbReference type="RefSeq" id="WP_075762892.1">
    <property type="nucleotide sequence ID" value="NZ_MJIL01000053.1"/>
</dbReference>
<dbReference type="SUPFAM" id="SSF53756">
    <property type="entry name" value="UDP-Glycosyltransferase/glycogen phosphorylase"/>
    <property type="match status" value="1"/>
</dbReference>
<protein>
    <recommendedName>
        <fullName evidence="1">Glycosyl transferase family 1 domain-containing protein</fullName>
    </recommendedName>
</protein>
<accession>A0A1Q9GUD9</accession>
<feature type="domain" description="Glycosyl transferase family 1" evidence="1">
    <location>
        <begin position="196"/>
        <end position="342"/>
    </location>
</feature>